<evidence type="ECO:0000313" key="2">
    <source>
        <dbReference type="EMBL" id="MBB3142657.1"/>
    </source>
</evidence>
<dbReference type="PANTHER" id="PTHR37811">
    <property type="entry name" value="BLL5343 PROTEIN"/>
    <property type="match status" value="1"/>
</dbReference>
<evidence type="ECO:0000259" key="1">
    <source>
        <dbReference type="Pfam" id="PF03992"/>
    </source>
</evidence>
<organism evidence="2 3">
    <name type="scientific">Halomonas organivorans</name>
    <dbReference type="NCBI Taxonomy" id="257772"/>
    <lineage>
        <taxon>Bacteria</taxon>
        <taxon>Pseudomonadati</taxon>
        <taxon>Pseudomonadota</taxon>
        <taxon>Gammaproteobacteria</taxon>
        <taxon>Oceanospirillales</taxon>
        <taxon>Halomonadaceae</taxon>
        <taxon>Halomonas</taxon>
    </lineage>
</organism>
<dbReference type="Proteomes" id="UP000525987">
    <property type="component" value="Unassembled WGS sequence"/>
</dbReference>
<evidence type="ECO:0000313" key="3">
    <source>
        <dbReference type="Proteomes" id="UP000525987"/>
    </source>
</evidence>
<proteinExistence type="predicted"/>
<dbReference type="InterPro" id="IPR011008">
    <property type="entry name" value="Dimeric_a/b-barrel"/>
</dbReference>
<comment type="caution">
    <text evidence="2">The sequence shown here is derived from an EMBL/GenBank/DDBJ whole genome shotgun (WGS) entry which is preliminary data.</text>
</comment>
<keyword evidence="3" id="KW-1185">Reference proteome</keyword>
<dbReference type="PANTHER" id="PTHR37811:SF2">
    <property type="entry name" value="ABM DOMAIN-CONTAINING PROTEIN"/>
    <property type="match status" value="1"/>
</dbReference>
<dbReference type="GO" id="GO:0004497">
    <property type="term" value="F:monooxygenase activity"/>
    <property type="evidence" value="ECO:0007669"/>
    <property type="project" value="UniProtKB-KW"/>
</dbReference>
<keyword evidence="2" id="KW-0503">Monooxygenase</keyword>
<sequence>MIAETPVPPYYAVIFTSLRSEVDAGYAAVAERMMALAAEQPGFLGVESAREGLGITVSYWSDLEAVRRWKAQAEHREAQRMGRERWYSRYRVRIARVEREYGA</sequence>
<dbReference type="RefSeq" id="WP_183389023.1">
    <property type="nucleotide sequence ID" value="NZ_JACHXM010000025.1"/>
</dbReference>
<protein>
    <submittedName>
        <fullName evidence="2">Heme-degrading monooxygenase HmoA</fullName>
    </submittedName>
</protein>
<feature type="domain" description="ABM" evidence="1">
    <location>
        <begin position="9"/>
        <end position="80"/>
    </location>
</feature>
<reference evidence="2 3" key="1">
    <citation type="submission" date="2020-08" db="EMBL/GenBank/DDBJ databases">
        <title>Genomic Encyclopedia of Type Strains, Phase III (KMG-III): the genomes of soil and plant-associated and newly described type strains.</title>
        <authorList>
            <person name="Whitman W."/>
        </authorList>
    </citation>
    <scope>NUCLEOTIDE SEQUENCE [LARGE SCALE GENOMIC DNA]</scope>
    <source>
        <strain evidence="2 3">CECT 5995</strain>
    </source>
</reference>
<dbReference type="InterPro" id="IPR052936">
    <property type="entry name" value="Jasmonate_Hydroxylase-like"/>
</dbReference>
<dbReference type="Pfam" id="PF03992">
    <property type="entry name" value="ABM"/>
    <property type="match status" value="1"/>
</dbReference>
<dbReference type="EMBL" id="JACHXM010000025">
    <property type="protein sequence ID" value="MBB3142657.1"/>
    <property type="molecule type" value="Genomic_DNA"/>
</dbReference>
<keyword evidence="2" id="KW-0560">Oxidoreductase</keyword>
<name>A0A7W5C0Z9_9GAMM</name>
<dbReference type="AlphaFoldDB" id="A0A7W5C0Z9"/>
<dbReference type="InterPro" id="IPR007138">
    <property type="entry name" value="ABM_dom"/>
</dbReference>
<accession>A0A7W5C0Z9</accession>
<dbReference type="Gene3D" id="3.30.70.100">
    <property type="match status" value="1"/>
</dbReference>
<dbReference type="SUPFAM" id="SSF54909">
    <property type="entry name" value="Dimeric alpha+beta barrel"/>
    <property type="match status" value="1"/>
</dbReference>
<gene>
    <name evidence="2" type="ORF">FHR96_003557</name>
</gene>